<organism evidence="1 2">
    <name type="scientific">Microbacterium phage Terij</name>
    <dbReference type="NCBI Taxonomy" id="2686229"/>
    <lineage>
        <taxon>Viruses</taxon>
        <taxon>Duplodnaviria</taxon>
        <taxon>Heunggongvirae</taxon>
        <taxon>Uroviricota</taxon>
        <taxon>Caudoviricetes</taxon>
        <taxon>Hodgkinviridae</taxon>
        <taxon>Margaeryvirus</taxon>
        <taxon>Margaeryvirus terij</taxon>
    </lineage>
</organism>
<name>A0A6B9L6H3_9CAUD</name>
<evidence type="ECO:0000313" key="2">
    <source>
        <dbReference type="Proteomes" id="UP000464752"/>
    </source>
</evidence>
<dbReference type="GeneID" id="80004910"/>
<keyword evidence="2" id="KW-1185">Reference proteome</keyword>
<dbReference type="KEGG" id="vg:80004910"/>
<dbReference type="RefSeq" id="YP_010751244.1">
    <property type="nucleotide sequence ID" value="NC_073367.1"/>
</dbReference>
<dbReference type="EMBL" id="MN813684">
    <property type="protein sequence ID" value="QHB37182.1"/>
    <property type="molecule type" value="Genomic_DNA"/>
</dbReference>
<accession>A0A6B9L6H3</accession>
<dbReference type="Proteomes" id="UP000464752">
    <property type="component" value="Segment"/>
</dbReference>
<protein>
    <submittedName>
        <fullName evidence="1">Uncharacterized protein</fullName>
    </submittedName>
</protein>
<sequence length="155" mass="17011">MDERTRIAQAIWDATRAQEPDEFMPTLMTDMGSCLRVADALIRAGVFMPPEGAERTEGRAIAITPDGEPMPYGGDLQHEGDRVYASDGTGARRDVTDDVNAWAARQQGIIVVTFEWPEPRPICPECRDGKHGNCTGEALHEPTDEIVECGCQHGE</sequence>
<gene>
    <name evidence="1" type="primary">48</name>
    <name evidence="1" type="ORF">SEA_TERIJ_48</name>
</gene>
<reference evidence="1 2" key="1">
    <citation type="submission" date="2019-12" db="EMBL/GenBank/DDBJ databases">
        <authorList>
            <person name="Kistler A.K."/>
            <person name="Garlena R.A."/>
            <person name="Russell D.A."/>
            <person name="Pope W.H."/>
            <person name="Jacobs-Sera D."/>
            <person name="Hatfull G.F."/>
        </authorList>
    </citation>
    <scope>NUCLEOTIDE SEQUENCE [LARGE SCALE GENOMIC DNA]</scope>
</reference>
<evidence type="ECO:0000313" key="1">
    <source>
        <dbReference type="EMBL" id="QHB37182.1"/>
    </source>
</evidence>
<proteinExistence type="predicted"/>